<dbReference type="InterPro" id="IPR027417">
    <property type="entry name" value="P-loop_NTPase"/>
</dbReference>
<dbReference type="SUPFAM" id="SSF52540">
    <property type="entry name" value="P-loop containing nucleoside triphosphate hydrolases"/>
    <property type="match status" value="1"/>
</dbReference>
<evidence type="ECO:0000313" key="6">
    <source>
        <dbReference type="Proteomes" id="UP001596470"/>
    </source>
</evidence>
<dbReference type="Proteomes" id="UP001596470">
    <property type="component" value="Unassembled WGS sequence"/>
</dbReference>
<dbReference type="RefSeq" id="WP_382354131.1">
    <property type="nucleotide sequence ID" value="NZ_JBHMBP010000004.1"/>
</dbReference>
<keyword evidence="2 3" id="KW-0802">TPR repeat</keyword>
<dbReference type="InterPro" id="IPR011990">
    <property type="entry name" value="TPR-like_helical_dom_sf"/>
</dbReference>
<feature type="repeat" description="TPR" evidence="3">
    <location>
        <begin position="665"/>
        <end position="698"/>
    </location>
</feature>
<evidence type="ECO:0000256" key="3">
    <source>
        <dbReference type="PROSITE-ProRule" id="PRU00339"/>
    </source>
</evidence>
<dbReference type="PANTHER" id="PTHR44858:SF1">
    <property type="entry name" value="UDP-N-ACETYLGLUCOSAMINE--PEPTIDE N-ACETYLGLUCOSAMINYLTRANSFERASE SPINDLY-RELATED"/>
    <property type="match status" value="1"/>
</dbReference>
<dbReference type="Gene3D" id="1.25.40.10">
    <property type="entry name" value="Tetratricopeptide repeat domain"/>
    <property type="match status" value="2"/>
</dbReference>
<keyword evidence="6" id="KW-1185">Reference proteome</keyword>
<name>A0ABW2D202_9ACTN</name>
<gene>
    <name evidence="5" type="ORF">ACFQS3_03880</name>
</gene>
<accession>A0ABW2D202</accession>
<dbReference type="PANTHER" id="PTHR44858">
    <property type="entry name" value="TETRATRICOPEPTIDE REPEAT PROTEIN 6"/>
    <property type="match status" value="1"/>
</dbReference>
<evidence type="ECO:0000256" key="1">
    <source>
        <dbReference type="ARBA" id="ARBA00022737"/>
    </source>
</evidence>
<dbReference type="InterPro" id="IPR019734">
    <property type="entry name" value="TPR_rpt"/>
</dbReference>
<dbReference type="SMART" id="SM00028">
    <property type="entry name" value="TPR"/>
    <property type="match status" value="4"/>
</dbReference>
<sequence length="881" mass="98243">MDDAAPTLQDILRHRQQDDFVGREARLAEFRGNLHLPPADPARRYIVNVHGIAGVGKSFLLQQFRRIAQAEGAACAYADEEYFEVVETMSAVAADLAAQDARLTEFEARLATYRQRRTELEGDPNAPLGDMLTASTVRAGMALAKSVPVAGAITEFVDADALASQANRFRAYLVQKFGKKADIDLLLSPVDVLSRAFVQSLNDIAAQRPVVLCFDTFERTAPYLEDWLLNLFSGKFGGLSAKVVTVVAGQLALADNRWSPLRSLIASFPLEPFTEEEARALLAQRGVSDESVVAVILSLSGRIPMWLATLAENSPQEPGAVLDPTEDAVKRFLKWEPDEDRRRLAEAAALPRRFNRDLLPAEHADLFDWLRRLPFVSRTGDYWRYHDAVRDPMLRSARIASPQRWRERHQALADHFADERDALGIAVDQRWDDEQWRALYLEEAYHRLCAAPASTLPEVLARVASAADTSTVLARRWAAMLTEAGKATDTERLKSWGPRLTELLKDESDDTAFLTSLIDSGDLDPDSLRLALVNRAWSHRTHARYEESLADWNRLIELDPERAAHYTDRGVVLQLMERYEEAVADFDRARSLAPEDDRNVAQRGFTFHLQGLQEKALAELDRAIGMSPDEGWSYVLRAWVHDERGDEDAALADYGRAIELIPDDSTPYAFRGSMHRSAGRLEEALTDLGRAIALDADYEWALERHSDTLFDLRRYDLLVPDAERLIGLGVDSEWVYVRRVMGYLASGDAAAALAETARMTAESPADGTLRSLHGLALMSAGRRDEAHREFLAAIDPLRSEPDPDPIESGFGRVVDLLLLDRSEEARELLGATLRLQPDADAMEGFMSDLDFLIACPGIEVAGVEESRSVAAEYKDRLPEAG</sequence>
<dbReference type="PROSITE" id="PS50005">
    <property type="entry name" value="TPR"/>
    <property type="match status" value="2"/>
</dbReference>
<feature type="repeat" description="TPR" evidence="3">
    <location>
        <begin position="563"/>
        <end position="596"/>
    </location>
</feature>
<evidence type="ECO:0000313" key="5">
    <source>
        <dbReference type="EMBL" id="MFC6956332.1"/>
    </source>
</evidence>
<keyword evidence="1" id="KW-0677">Repeat</keyword>
<dbReference type="SUPFAM" id="SSF48439">
    <property type="entry name" value="Protein prenylyltransferase"/>
    <property type="match status" value="1"/>
</dbReference>
<proteinExistence type="predicted"/>
<organism evidence="5 6">
    <name type="scientific">Glycomyces mayteni</name>
    <dbReference type="NCBI Taxonomy" id="543887"/>
    <lineage>
        <taxon>Bacteria</taxon>
        <taxon>Bacillati</taxon>
        <taxon>Actinomycetota</taxon>
        <taxon>Actinomycetes</taxon>
        <taxon>Glycomycetales</taxon>
        <taxon>Glycomycetaceae</taxon>
        <taxon>Glycomyces</taxon>
    </lineage>
</organism>
<dbReference type="Pfam" id="PF13181">
    <property type="entry name" value="TPR_8"/>
    <property type="match status" value="1"/>
</dbReference>
<evidence type="ECO:0000256" key="4">
    <source>
        <dbReference type="SAM" id="Coils"/>
    </source>
</evidence>
<dbReference type="SUPFAM" id="SSF48452">
    <property type="entry name" value="TPR-like"/>
    <property type="match status" value="1"/>
</dbReference>
<evidence type="ECO:0000256" key="2">
    <source>
        <dbReference type="ARBA" id="ARBA00022803"/>
    </source>
</evidence>
<protein>
    <submittedName>
        <fullName evidence="5">AAA family ATPase</fullName>
    </submittedName>
</protein>
<comment type="caution">
    <text evidence="5">The sequence shown here is derived from an EMBL/GenBank/DDBJ whole genome shotgun (WGS) entry which is preliminary data.</text>
</comment>
<feature type="coiled-coil region" evidence="4">
    <location>
        <begin position="96"/>
        <end position="123"/>
    </location>
</feature>
<dbReference type="InterPro" id="IPR050498">
    <property type="entry name" value="Ycf3"/>
</dbReference>
<dbReference type="EMBL" id="JBHSYS010000001">
    <property type="protein sequence ID" value="MFC6956332.1"/>
    <property type="molecule type" value="Genomic_DNA"/>
</dbReference>
<keyword evidence="4" id="KW-0175">Coiled coil</keyword>
<reference evidence="6" key="1">
    <citation type="journal article" date="2019" name="Int. J. Syst. Evol. Microbiol.">
        <title>The Global Catalogue of Microorganisms (GCM) 10K type strain sequencing project: providing services to taxonomists for standard genome sequencing and annotation.</title>
        <authorList>
            <consortium name="The Broad Institute Genomics Platform"/>
            <consortium name="The Broad Institute Genome Sequencing Center for Infectious Disease"/>
            <person name="Wu L."/>
            <person name="Ma J."/>
        </authorList>
    </citation>
    <scope>NUCLEOTIDE SEQUENCE [LARGE SCALE GENOMIC DNA]</scope>
    <source>
        <strain evidence="6">KACC 12634</strain>
    </source>
</reference>